<dbReference type="PROSITE" id="PS50109">
    <property type="entry name" value="HIS_KIN"/>
    <property type="match status" value="1"/>
</dbReference>
<dbReference type="FunFam" id="3.30.565.10:FF:000006">
    <property type="entry name" value="Sensor histidine kinase WalK"/>
    <property type="match status" value="1"/>
</dbReference>
<reference evidence="13 14" key="1">
    <citation type="submission" date="2013-08" db="EMBL/GenBank/DDBJ databases">
        <title>The genome sequence of Knoellia aerolata.</title>
        <authorList>
            <person name="Zhu W."/>
            <person name="Wang G."/>
        </authorList>
    </citation>
    <scope>NUCLEOTIDE SEQUENCE [LARGE SCALE GENOMIC DNA]</scope>
    <source>
        <strain evidence="13 14">DSM 18566</strain>
    </source>
</reference>
<feature type="transmembrane region" description="Helical" evidence="10">
    <location>
        <begin position="69"/>
        <end position="96"/>
    </location>
</feature>
<feature type="transmembrane region" description="Helical" evidence="10">
    <location>
        <begin position="20"/>
        <end position="42"/>
    </location>
</feature>
<dbReference type="InterPro" id="IPR003660">
    <property type="entry name" value="HAMP_dom"/>
</dbReference>
<dbReference type="Gene3D" id="6.10.340.10">
    <property type="match status" value="1"/>
</dbReference>
<evidence type="ECO:0000256" key="4">
    <source>
        <dbReference type="ARBA" id="ARBA00022553"/>
    </source>
</evidence>
<dbReference type="PANTHER" id="PTHR43547">
    <property type="entry name" value="TWO-COMPONENT HISTIDINE KINASE"/>
    <property type="match status" value="1"/>
</dbReference>
<dbReference type="SMART" id="SM00387">
    <property type="entry name" value="HATPase_c"/>
    <property type="match status" value="1"/>
</dbReference>
<feature type="domain" description="Histidine kinase" evidence="11">
    <location>
        <begin position="159"/>
        <end position="375"/>
    </location>
</feature>
<dbReference type="EMBL" id="AVPL01000014">
    <property type="protein sequence ID" value="KGN41634.1"/>
    <property type="molecule type" value="Genomic_DNA"/>
</dbReference>
<dbReference type="Gene3D" id="1.10.287.130">
    <property type="match status" value="1"/>
</dbReference>
<dbReference type="SUPFAM" id="SSF55874">
    <property type="entry name" value="ATPase domain of HSP90 chaperone/DNA topoisomerase II/histidine kinase"/>
    <property type="match status" value="1"/>
</dbReference>
<keyword evidence="4" id="KW-0597">Phosphoprotein</keyword>
<dbReference type="EC" id="2.7.13.3" evidence="3"/>
<dbReference type="InterPro" id="IPR036097">
    <property type="entry name" value="HisK_dim/P_sf"/>
</dbReference>
<feature type="domain" description="HAMP" evidence="12">
    <location>
        <begin position="98"/>
        <end position="151"/>
    </location>
</feature>
<dbReference type="Pfam" id="PF00672">
    <property type="entry name" value="HAMP"/>
    <property type="match status" value="1"/>
</dbReference>
<dbReference type="CDD" id="cd00082">
    <property type="entry name" value="HisKA"/>
    <property type="match status" value="1"/>
</dbReference>
<comment type="subcellular location">
    <subcellularLocation>
        <location evidence="2">Cell membrane</location>
    </subcellularLocation>
</comment>
<evidence type="ECO:0000313" key="14">
    <source>
        <dbReference type="Proteomes" id="UP000030013"/>
    </source>
</evidence>
<evidence type="ECO:0000313" key="13">
    <source>
        <dbReference type="EMBL" id="KGN41634.1"/>
    </source>
</evidence>
<dbReference type="InterPro" id="IPR036890">
    <property type="entry name" value="HATPase_C_sf"/>
</dbReference>
<dbReference type="STRING" id="1385519.N801_06400"/>
<dbReference type="eggNOG" id="COG5002">
    <property type="taxonomic scope" value="Bacteria"/>
</dbReference>
<dbReference type="Pfam" id="PF02518">
    <property type="entry name" value="HATPase_c"/>
    <property type="match status" value="1"/>
</dbReference>
<protein>
    <recommendedName>
        <fullName evidence="3">histidine kinase</fullName>
        <ecNumber evidence="3">2.7.13.3</ecNumber>
    </recommendedName>
</protein>
<dbReference type="CDD" id="cd00075">
    <property type="entry name" value="HATPase"/>
    <property type="match status" value="1"/>
</dbReference>
<accession>A0A0A0JY31</accession>
<keyword evidence="9" id="KW-0902">Two-component regulatory system</keyword>
<dbReference type="GO" id="GO:0005886">
    <property type="term" value="C:plasma membrane"/>
    <property type="evidence" value="ECO:0007669"/>
    <property type="project" value="UniProtKB-SubCell"/>
</dbReference>
<dbReference type="SUPFAM" id="SSF47384">
    <property type="entry name" value="Homodimeric domain of signal transducing histidine kinase"/>
    <property type="match status" value="1"/>
</dbReference>
<evidence type="ECO:0000256" key="5">
    <source>
        <dbReference type="ARBA" id="ARBA00022679"/>
    </source>
</evidence>
<dbReference type="InterPro" id="IPR005467">
    <property type="entry name" value="His_kinase_dom"/>
</dbReference>
<dbReference type="InterPro" id="IPR003661">
    <property type="entry name" value="HisK_dim/P_dom"/>
</dbReference>
<evidence type="ECO:0000256" key="7">
    <source>
        <dbReference type="ARBA" id="ARBA00022777"/>
    </source>
</evidence>
<evidence type="ECO:0000256" key="2">
    <source>
        <dbReference type="ARBA" id="ARBA00004236"/>
    </source>
</evidence>
<evidence type="ECO:0000259" key="11">
    <source>
        <dbReference type="PROSITE" id="PS50109"/>
    </source>
</evidence>
<dbReference type="PROSITE" id="PS50885">
    <property type="entry name" value="HAMP"/>
    <property type="match status" value="1"/>
</dbReference>
<keyword evidence="5" id="KW-0808">Transferase</keyword>
<dbReference type="Pfam" id="PF00512">
    <property type="entry name" value="HisKA"/>
    <property type="match status" value="1"/>
</dbReference>
<dbReference type="InterPro" id="IPR004358">
    <property type="entry name" value="Sig_transdc_His_kin-like_C"/>
</dbReference>
<evidence type="ECO:0000256" key="8">
    <source>
        <dbReference type="ARBA" id="ARBA00022989"/>
    </source>
</evidence>
<comment type="catalytic activity">
    <reaction evidence="1">
        <text>ATP + protein L-histidine = ADP + protein N-phospho-L-histidine.</text>
        <dbReference type="EC" id="2.7.13.3"/>
    </reaction>
</comment>
<dbReference type="RefSeq" id="WP_035935620.1">
    <property type="nucleotide sequence ID" value="NZ_AVPL01000014.1"/>
</dbReference>
<proteinExistence type="predicted"/>
<keyword evidence="14" id="KW-1185">Reference proteome</keyword>
<evidence type="ECO:0000256" key="10">
    <source>
        <dbReference type="SAM" id="Phobius"/>
    </source>
</evidence>
<dbReference type="SMART" id="SM00304">
    <property type="entry name" value="HAMP"/>
    <property type="match status" value="1"/>
</dbReference>
<evidence type="ECO:0000259" key="12">
    <source>
        <dbReference type="PROSITE" id="PS50885"/>
    </source>
</evidence>
<dbReference type="Proteomes" id="UP000030013">
    <property type="component" value="Unassembled WGS sequence"/>
</dbReference>
<keyword evidence="6 10" id="KW-0812">Transmembrane</keyword>
<evidence type="ECO:0000256" key="1">
    <source>
        <dbReference type="ARBA" id="ARBA00000085"/>
    </source>
</evidence>
<evidence type="ECO:0000256" key="3">
    <source>
        <dbReference type="ARBA" id="ARBA00012438"/>
    </source>
</evidence>
<dbReference type="SMART" id="SM00388">
    <property type="entry name" value="HisKA"/>
    <property type="match status" value="1"/>
</dbReference>
<sequence length="376" mass="39632">MIASQRAGAGPRRAGLAPRLLVAQTLVLVAGAATSWLVAAIVGPSIFHDHLRQAGVGHSASEAAHVEEAFGSALIISVGTALTASVILALGVTAFFTRRIQRSTAAVANSAAKIANGQYQSQVPSPGLGVEFDQLAATINDLARRLGDVEATRRRLLADLAHEMRTPLSSIEAHLEAVEDGVRRLDDGTLDVLHGNTARLQRLAEDISAVARAEEDGRDLRRVPTRAAALADSAAAAVRNAYVSKQVTLVVDERADGVVLADPDRMAQVLSNLLNNALQHTGSGGHVQMAVHKPDPHWIEITVTDNGEGIEAEHLPHIFERFYRADPARSRVRGGSGIGLTISKALVESHGGGLSATSPGRGRGSIFTVRLPLTRT</sequence>
<name>A0A0A0JY31_9MICO</name>
<dbReference type="PRINTS" id="PR00344">
    <property type="entry name" value="BCTRLSENSOR"/>
</dbReference>
<dbReference type="AlphaFoldDB" id="A0A0A0JY31"/>
<evidence type="ECO:0000256" key="9">
    <source>
        <dbReference type="ARBA" id="ARBA00023012"/>
    </source>
</evidence>
<organism evidence="13 14">
    <name type="scientific">Knoellia aerolata DSM 18566</name>
    <dbReference type="NCBI Taxonomy" id="1385519"/>
    <lineage>
        <taxon>Bacteria</taxon>
        <taxon>Bacillati</taxon>
        <taxon>Actinomycetota</taxon>
        <taxon>Actinomycetes</taxon>
        <taxon>Micrococcales</taxon>
        <taxon>Intrasporangiaceae</taxon>
        <taxon>Knoellia</taxon>
    </lineage>
</organism>
<evidence type="ECO:0000256" key="6">
    <source>
        <dbReference type="ARBA" id="ARBA00022692"/>
    </source>
</evidence>
<dbReference type="GO" id="GO:0000155">
    <property type="term" value="F:phosphorelay sensor kinase activity"/>
    <property type="evidence" value="ECO:0007669"/>
    <property type="project" value="InterPro"/>
</dbReference>
<keyword evidence="8 10" id="KW-1133">Transmembrane helix</keyword>
<comment type="caution">
    <text evidence="13">The sequence shown here is derived from an EMBL/GenBank/DDBJ whole genome shotgun (WGS) entry which is preliminary data.</text>
</comment>
<gene>
    <name evidence="13" type="ORF">N801_06400</name>
</gene>
<keyword evidence="7 13" id="KW-0418">Kinase</keyword>
<dbReference type="PANTHER" id="PTHR43547:SF2">
    <property type="entry name" value="HYBRID SIGNAL TRANSDUCTION HISTIDINE KINASE C"/>
    <property type="match status" value="1"/>
</dbReference>
<dbReference type="InterPro" id="IPR003594">
    <property type="entry name" value="HATPase_dom"/>
</dbReference>
<keyword evidence="10" id="KW-0472">Membrane</keyword>
<dbReference type="Gene3D" id="3.30.565.10">
    <property type="entry name" value="Histidine kinase-like ATPase, C-terminal domain"/>
    <property type="match status" value="1"/>
</dbReference>